<dbReference type="EMBL" id="MAUJ01000002">
    <property type="protein sequence ID" value="OCQ21874.1"/>
    <property type="molecule type" value="Genomic_DNA"/>
</dbReference>
<evidence type="ECO:0000256" key="2">
    <source>
        <dbReference type="SAM" id="Phobius"/>
    </source>
</evidence>
<feature type="transmembrane region" description="Helical" evidence="2">
    <location>
        <begin position="58"/>
        <end position="75"/>
    </location>
</feature>
<reference evidence="5" key="1">
    <citation type="submission" date="2016-07" db="EMBL/GenBank/DDBJ databases">
        <authorList>
            <person name="Florea S."/>
            <person name="Webb J.S."/>
            <person name="Jaromczyk J."/>
            <person name="Schardl C.L."/>
        </authorList>
    </citation>
    <scope>NUCLEOTIDE SEQUENCE [LARGE SCALE GENOMIC DNA]</scope>
    <source>
        <strain evidence="5">IPB1</strain>
    </source>
</reference>
<evidence type="ECO:0000313" key="5">
    <source>
        <dbReference type="Proteomes" id="UP000093366"/>
    </source>
</evidence>
<keyword evidence="1" id="KW-0902">Two-component regulatory system</keyword>
<dbReference type="SMART" id="SM00850">
    <property type="entry name" value="LytTR"/>
    <property type="match status" value="1"/>
</dbReference>
<dbReference type="RefSeq" id="WP_065790071.1">
    <property type="nucleotide sequence ID" value="NZ_MAUJ01000002.1"/>
</dbReference>
<feature type="transmembrane region" description="Helical" evidence="2">
    <location>
        <begin position="17"/>
        <end position="38"/>
    </location>
</feature>
<protein>
    <recommendedName>
        <fullName evidence="3">HTH LytTR-type domain-containing protein</fullName>
    </recommendedName>
</protein>
<dbReference type="InterPro" id="IPR046947">
    <property type="entry name" value="LytR-like"/>
</dbReference>
<dbReference type="GO" id="GO:0003677">
    <property type="term" value="F:DNA binding"/>
    <property type="evidence" value="ECO:0007669"/>
    <property type="project" value="InterPro"/>
</dbReference>
<dbReference type="GO" id="GO:0000156">
    <property type="term" value="F:phosphorelay response regulator activity"/>
    <property type="evidence" value="ECO:0007669"/>
    <property type="project" value="InterPro"/>
</dbReference>
<proteinExistence type="predicted"/>
<evidence type="ECO:0000313" key="4">
    <source>
        <dbReference type="EMBL" id="OCQ21874.1"/>
    </source>
</evidence>
<dbReference type="Gene3D" id="2.40.50.1020">
    <property type="entry name" value="LytTr DNA-binding domain"/>
    <property type="match status" value="1"/>
</dbReference>
<dbReference type="PROSITE" id="PS50930">
    <property type="entry name" value="HTH_LYTTR"/>
    <property type="match status" value="1"/>
</dbReference>
<evidence type="ECO:0000259" key="3">
    <source>
        <dbReference type="PROSITE" id="PS50930"/>
    </source>
</evidence>
<organism evidence="4 5">
    <name type="scientific">Pseudoalteromonas luteoviolacea</name>
    <dbReference type="NCBI Taxonomy" id="43657"/>
    <lineage>
        <taxon>Bacteria</taxon>
        <taxon>Pseudomonadati</taxon>
        <taxon>Pseudomonadota</taxon>
        <taxon>Gammaproteobacteria</taxon>
        <taxon>Alteromonadales</taxon>
        <taxon>Pseudoalteromonadaceae</taxon>
        <taxon>Pseudoalteromonas</taxon>
    </lineage>
</organism>
<keyword evidence="2" id="KW-1133">Transmembrane helix</keyword>
<keyword evidence="2" id="KW-0812">Transmembrane</keyword>
<dbReference type="InterPro" id="IPR007492">
    <property type="entry name" value="LytTR_DNA-bd_dom"/>
</dbReference>
<dbReference type="OrthoDB" id="9802383at2"/>
<feature type="transmembrane region" description="Helical" evidence="2">
    <location>
        <begin position="115"/>
        <end position="134"/>
    </location>
</feature>
<evidence type="ECO:0000256" key="1">
    <source>
        <dbReference type="ARBA" id="ARBA00023012"/>
    </source>
</evidence>
<dbReference type="Pfam" id="PF04397">
    <property type="entry name" value="LytTR"/>
    <property type="match status" value="1"/>
</dbReference>
<feature type="transmembrane region" description="Helical" evidence="2">
    <location>
        <begin position="82"/>
        <end position="103"/>
    </location>
</feature>
<keyword evidence="2" id="KW-0472">Membrane</keyword>
<dbReference type="AlphaFoldDB" id="A0A1C0TRX9"/>
<accession>A0A1C0TRX9</accession>
<dbReference type="Proteomes" id="UP000093366">
    <property type="component" value="Unassembled WGS sequence"/>
</dbReference>
<dbReference type="PANTHER" id="PTHR37299">
    <property type="entry name" value="TRANSCRIPTIONAL REGULATOR-RELATED"/>
    <property type="match status" value="1"/>
</dbReference>
<dbReference type="PANTHER" id="PTHR37299:SF1">
    <property type="entry name" value="STAGE 0 SPORULATION PROTEIN A HOMOLOG"/>
    <property type="match status" value="1"/>
</dbReference>
<gene>
    <name evidence="4" type="ORF">A7985_08675</name>
</gene>
<sequence length="286" mass="32342">MGHSILNNLRRFEDYQLILIGWLFVLAAVCLNCTAHSLLIAKEQVDIISSIGWSLKEFGVWLVMTPPICFVLNASRNQQRPILNYAVTGFYAIGFALFVSTFVDVYTEELHWQESLFYSWHKHVIAFVAIVVVWKMMRRIDGETQPASNTPAHTHQLQLKTSNAPCLPASTYEQAPSNQGSQSVLKLDNPSIELNHDEVYFVQACGNYLEIKTSNNVHLVRKTLKELEQLLDDGQFVRCHRSYLVNLSKIQSLKNHRSGHGDLCLSNGEVVPVSKSKRATVRDALS</sequence>
<comment type="caution">
    <text evidence="4">The sequence shown here is derived from an EMBL/GenBank/DDBJ whole genome shotgun (WGS) entry which is preliminary data.</text>
</comment>
<feature type="domain" description="HTH LytTR-type" evidence="3">
    <location>
        <begin position="197"/>
        <end position="286"/>
    </location>
</feature>
<name>A0A1C0TRX9_9GAMM</name>